<evidence type="ECO:0000313" key="2">
    <source>
        <dbReference type="EMBL" id="GMI22780.1"/>
    </source>
</evidence>
<evidence type="ECO:0000313" key="3">
    <source>
        <dbReference type="Proteomes" id="UP001165065"/>
    </source>
</evidence>
<dbReference type="AlphaFoldDB" id="A0A9W7FYF2"/>
<dbReference type="Proteomes" id="UP001165065">
    <property type="component" value="Unassembled WGS sequence"/>
</dbReference>
<accession>A0A9W7FYF2</accession>
<gene>
    <name evidence="2" type="ORF">TrCOL_g3939</name>
</gene>
<sequence>MKAPQTPSMDRDASVLPATPPALDAVNSSAGSGTKLTDPINISCSKLSNGRAHSTWVGGLSVLCGILNGQEGISIDTSQLPKKLVVILNCSTRSMWQFWLFTGCLPGLFGVLFNCAGSVDELHFEKQHDGSINMTRIRRYCSKIVTDRAIKVQAVGHLDDNESGDSSESGSQGGLGSNSNSDSPTNSNNEQKHVENLVVIDGATGAKIKEDHLIVNGNKLIKSTFHTTSIDAEGDASTLIKAFCNFPLSYEEYSWVEENASSLLPDIKSMTQKELDLHKIQMLQLTLQRIQGLEEKQALGVILTPQDLNKMGQRPVLSDQLACLKFNMSLSELNELKRMDQNNASSEAIYKDSYDDIEDVADAVADALVLNYDDGASSDEDE</sequence>
<reference evidence="3" key="1">
    <citation type="journal article" date="2023" name="Commun. Biol.">
        <title>Genome analysis of Parmales, the sister group of diatoms, reveals the evolutionary specialization of diatoms from phago-mixotrophs to photoautotrophs.</title>
        <authorList>
            <person name="Ban H."/>
            <person name="Sato S."/>
            <person name="Yoshikawa S."/>
            <person name="Yamada K."/>
            <person name="Nakamura Y."/>
            <person name="Ichinomiya M."/>
            <person name="Sato N."/>
            <person name="Blanc-Mathieu R."/>
            <person name="Endo H."/>
            <person name="Kuwata A."/>
            <person name="Ogata H."/>
        </authorList>
    </citation>
    <scope>NUCLEOTIDE SEQUENCE [LARGE SCALE GENOMIC DNA]</scope>
</reference>
<keyword evidence="3" id="KW-1185">Reference proteome</keyword>
<organism evidence="2 3">
    <name type="scientific">Triparma columacea</name>
    <dbReference type="NCBI Taxonomy" id="722753"/>
    <lineage>
        <taxon>Eukaryota</taxon>
        <taxon>Sar</taxon>
        <taxon>Stramenopiles</taxon>
        <taxon>Ochrophyta</taxon>
        <taxon>Bolidophyceae</taxon>
        <taxon>Parmales</taxon>
        <taxon>Triparmaceae</taxon>
        <taxon>Triparma</taxon>
    </lineage>
</organism>
<evidence type="ECO:0000256" key="1">
    <source>
        <dbReference type="SAM" id="MobiDB-lite"/>
    </source>
</evidence>
<feature type="region of interest" description="Disordered" evidence="1">
    <location>
        <begin position="157"/>
        <end position="192"/>
    </location>
</feature>
<name>A0A9W7FYF2_9STRA</name>
<feature type="compositionally biased region" description="Low complexity" evidence="1">
    <location>
        <begin position="177"/>
        <end position="189"/>
    </location>
</feature>
<comment type="caution">
    <text evidence="2">The sequence shown here is derived from an EMBL/GenBank/DDBJ whole genome shotgun (WGS) entry which is preliminary data.</text>
</comment>
<dbReference type="OrthoDB" id="197867at2759"/>
<protein>
    <submittedName>
        <fullName evidence="2">Uncharacterized protein</fullName>
    </submittedName>
</protein>
<dbReference type="EMBL" id="BRYA01000554">
    <property type="protein sequence ID" value="GMI22780.1"/>
    <property type="molecule type" value="Genomic_DNA"/>
</dbReference>
<proteinExistence type="predicted"/>